<gene>
    <name evidence="1" type="ORF">ENR15_03055</name>
</gene>
<dbReference type="EMBL" id="DSPX01000028">
    <property type="protein sequence ID" value="HGF99656.1"/>
    <property type="molecule type" value="Genomic_DNA"/>
</dbReference>
<comment type="caution">
    <text evidence="1">The sequence shown here is derived from an EMBL/GenBank/DDBJ whole genome shotgun (WGS) entry which is preliminary data.</text>
</comment>
<dbReference type="PANTHER" id="PTHR36456">
    <property type="entry name" value="UPF0232 PROTEIN SCO3875"/>
    <property type="match status" value="1"/>
</dbReference>
<evidence type="ECO:0000313" key="1">
    <source>
        <dbReference type="EMBL" id="HGF99656.1"/>
    </source>
</evidence>
<dbReference type="PANTHER" id="PTHR36456:SF1">
    <property type="entry name" value="UPF0232 PROTEIN SCO3875"/>
    <property type="match status" value="1"/>
</dbReference>
<accession>A0A7C3VHN8</accession>
<sequence>MDFNSLAKVLRAWGGDALGQRLQEYRHLLQCWGAVVGPAVARQARPLGIDDRRVLWVATSSATLSQDLTMRRRQILAKLNSHLSPEVVDIKFSTRSWTETEPSSPPRVVDPETLWREHPSRIGHMRLAEIEAGGKSPLSAQAAFQQWAARLQQLGGSLPLCPTCQSPTPPGELDRWSVCALCATKAWSNEPVSPVPPDLSE</sequence>
<dbReference type="Pfam" id="PF05258">
    <property type="entry name" value="DciA"/>
    <property type="match status" value="1"/>
</dbReference>
<dbReference type="InterPro" id="IPR007922">
    <property type="entry name" value="DciA-like"/>
</dbReference>
<dbReference type="AlphaFoldDB" id="A0A7C3VHN8"/>
<proteinExistence type="predicted"/>
<name>A0A7C3VHN8_9CYAN</name>
<protein>
    <submittedName>
        <fullName evidence="1">DUF721 domain-containing protein</fullName>
    </submittedName>
</protein>
<organism evidence="1">
    <name type="scientific">Planktothricoides sp. SpSt-374</name>
    <dbReference type="NCBI Taxonomy" id="2282167"/>
    <lineage>
        <taxon>Bacteria</taxon>
        <taxon>Bacillati</taxon>
        <taxon>Cyanobacteriota</taxon>
        <taxon>Cyanophyceae</taxon>
        <taxon>Oscillatoriophycideae</taxon>
        <taxon>Oscillatoriales</taxon>
        <taxon>Oscillatoriaceae</taxon>
        <taxon>Planktothricoides</taxon>
    </lineage>
</organism>
<reference evidence="1" key="1">
    <citation type="journal article" date="2020" name="mSystems">
        <title>Genome- and Community-Level Interaction Insights into Carbon Utilization and Element Cycling Functions of Hydrothermarchaeota in Hydrothermal Sediment.</title>
        <authorList>
            <person name="Zhou Z."/>
            <person name="Liu Y."/>
            <person name="Xu W."/>
            <person name="Pan J."/>
            <person name="Luo Z.H."/>
            <person name="Li M."/>
        </authorList>
    </citation>
    <scope>NUCLEOTIDE SEQUENCE [LARGE SCALE GENOMIC DNA]</scope>
    <source>
        <strain evidence="1">SpSt-374</strain>
    </source>
</reference>